<sequence length="72" mass="8068">MKSIEDSKRYTVGELTRLTPCPVKDCLHNVTAKTLRKRLATGSASKPTTPNLESIENKIKEQYPLKLPTKKA</sequence>
<protein>
    <submittedName>
        <fullName evidence="1">Uncharacterized protein</fullName>
    </submittedName>
</protein>
<accession>A0A8X6LGG0</accession>
<evidence type="ECO:0000313" key="1">
    <source>
        <dbReference type="EMBL" id="GFR07492.1"/>
    </source>
</evidence>
<name>A0A8X6LGG0_TRICU</name>
<gene>
    <name evidence="1" type="ORF">TNCT_459301</name>
</gene>
<keyword evidence="2" id="KW-1185">Reference proteome</keyword>
<dbReference type="AlphaFoldDB" id="A0A8X6LGG0"/>
<dbReference type="Proteomes" id="UP000887116">
    <property type="component" value="Unassembled WGS sequence"/>
</dbReference>
<organism evidence="1 2">
    <name type="scientific">Trichonephila clavata</name>
    <name type="common">Joro spider</name>
    <name type="synonym">Nephila clavata</name>
    <dbReference type="NCBI Taxonomy" id="2740835"/>
    <lineage>
        <taxon>Eukaryota</taxon>
        <taxon>Metazoa</taxon>
        <taxon>Ecdysozoa</taxon>
        <taxon>Arthropoda</taxon>
        <taxon>Chelicerata</taxon>
        <taxon>Arachnida</taxon>
        <taxon>Araneae</taxon>
        <taxon>Araneomorphae</taxon>
        <taxon>Entelegynae</taxon>
        <taxon>Araneoidea</taxon>
        <taxon>Nephilidae</taxon>
        <taxon>Trichonephila</taxon>
    </lineage>
</organism>
<evidence type="ECO:0000313" key="2">
    <source>
        <dbReference type="Proteomes" id="UP000887116"/>
    </source>
</evidence>
<proteinExistence type="predicted"/>
<reference evidence="1" key="1">
    <citation type="submission" date="2020-07" db="EMBL/GenBank/DDBJ databases">
        <title>Multicomponent nature underlies the extraordinary mechanical properties of spider dragline silk.</title>
        <authorList>
            <person name="Kono N."/>
            <person name="Nakamura H."/>
            <person name="Mori M."/>
            <person name="Yoshida Y."/>
            <person name="Ohtoshi R."/>
            <person name="Malay A.D."/>
            <person name="Moran D.A.P."/>
            <person name="Tomita M."/>
            <person name="Numata K."/>
            <person name="Arakawa K."/>
        </authorList>
    </citation>
    <scope>NUCLEOTIDE SEQUENCE</scope>
</reference>
<comment type="caution">
    <text evidence="1">The sequence shown here is derived from an EMBL/GenBank/DDBJ whole genome shotgun (WGS) entry which is preliminary data.</text>
</comment>
<dbReference type="EMBL" id="BMAO01006291">
    <property type="protein sequence ID" value="GFR07492.1"/>
    <property type="molecule type" value="Genomic_DNA"/>
</dbReference>